<protein>
    <submittedName>
        <fullName evidence="2">Uncharacterized protein</fullName>
    </submittedName>
</protein>
<proteinExistence type="predicted"/>
<dbReference type="EMBL" id="CP144107">
    <property type="protein sequence ID" value="WWC92532.1"/>
    <property type="molecule type" value="Genomic_DNA"/>
</dbReference>
<reference evidence="2 3" key="1">
    <citation type="submission" date="2024-01" db="EMBL/GenBank/DDBJ databases">
        <title>Comparative genomics of Cryptococcus and Kwoniella reveals pathogenesis evolution and contrasting modes of karyotype evolution via chromosome fusion or intercentromeric recombination.</title>
        <authorList>
            <person name="Coelho M.A."/>
            <person name="David-Palma M."/>
            <person name="Shea T."/>
            <person name="Bowers K."/>
            <person name="McGinley-Smith S."/>
            <person name="Mohammad A.W."/>
            <person name="Gnirke A."/>
            <person name="Yurkov A.M."/>
            <person name="Nowrousian M."/>
            <person name="Sun S."/>
            <person name="Cuomo C.A."/>
            <person name="Heitman J."/>
        </authorList>
    </citation>
    <scope>NUCLEOTIDE SEQUENCE [LARGE SCALE GENOMIC DNA]</scope>
    <source>
        <strain evidence="2 3">CBS 6074</strain>
    </source>
</reference>
<keyword evidence="3" id="KW-1185">Reference proteome</keyword>
<sequence length="412" mass="46013">MDPNYPRYSARYNNPAEESAAATGRPSGSSQGYGIPIAGSNTPFAPQALRSGSIPTAYPSVDPRYAYAAGMQEGVRRASASQNAFFSAAWNDGSAWGAAFQGTPSYMPGGEFTQSPFSSRRGSFAGASTANATDQRARNPRRRQSTVETTYEVEELSSNDDDNNDDDLHDKNTRDHDPASMIEKLNIKDHHSGSGSTSRPSSPTLSRRGKNSDNSKKGGKFSTNVSENQRGIRLIIPTVFNKKPTGFKEETKIDFTVPVETDRSENPTEYWSKIGETIDKEIEKLLPPGTSQEIRANTSDCAESKMGLYWKRNVHPRQIKITYPSEKMHLDYDIITTVSVSPKSIKGIISEETEESRKSKYYQEVKQLIINDMNERWVRKEFDSDEIDTEDLTPHLGHQIRESYKSFEPCHH</sequence>
<feature type="region of interest" description="Disordered" evidence="1">
    <location>
        <begin position="110"/>
        <end position="226"/>
    </location>
</feature>
<dbReference type="Proteomes" id="UP001355207">
    <property type="component" value="Chromosome 10"/>
</dbReference>
<feature type="compositionally biased region" description="Low complexity" evidence="1">
    <location>
        <begin position="193"/>
        <end position="206"/>
    </location>
</feature>
<feature type="compositionally biased region" description="Acidic residues" evidence="1">
    <location>
        <begin position="151"/>
        <end position="165"/>
    </location>
</feature>
<dbReference type="GeneID" id="91098159"/>
<name>A0AAX4K6P2_9TREE</name>
<feature type="region of interest" description="Disordered" evidence="1">
    <location>
        <begin position="1"/>
        <end position="48"/>
    </location>
</feature>
<dbReference type="RefSeq" id="XP_066079294.1">
    <property type="nucleotide sequence ID" value="XM_066223197.1"/>
</dbReference>
<evidence type="ECO:0000313" key="2">
    <source>
        <dbReference type="EMBL" id="WWC92532.1"/>
    </source>
</evidence>
<accession>A0AAX4K6P2</accession>
<dbReference type="AlphaFoldDB" id="A0AAX4K6P2"/>
<feature type="compositionally biased region" description="Basic and acidic residues" evidence="1">
    <location>
        <begin position="166"/>
        <end position="178"/>
    </location>
</feature>
<evidence type="ECO:0000313" key="3">
    <source>
        <dbReference type="Proteomes" id="UP001355207"/>
    </source>
</evidence>
<gene>
    <name evidence="2" type="ORF">L201_007491</name>
</gene>
<organism evidence="2 3">
    <name type="scientific">Kwoniella dendrophila CBS 6074</name>
    <dbReference type="NCBI Taxonomy" id="1295534"/>
    <lineage>
        <taxon>Eukaryota</taxon>
        <taxon>Fungi</taxon>
        <taxon>Dikarya</taxon>
        <taxon>Basidiomycota</taxon>
        <taxon>Agaricomycotina</taxon>
        <taxon>Tremellomycetes</taxon>
        <taxon>Tremellales</taxon>
        <taxon>Cryptococcaceae</taxon>
        <taxon>Kwoniella</taxon>
    </lineage>
</organism>
<feature type="compositionally biased region" description="Polar residues" evidence="1">
    <location>
        <begin position="112"/>
        <end position="134"/>
    </location>
</feature>
<evidence type="ECO:0000256" key="1">
    <source>
        <dbReference type="SAM" id="MobiDB-lite"/>
    </source>
</evidence>